<dbReference type="Gene3D" id="3.40.50.2300">
    <property type="match status" value="1"/>
</dbReference>
<dbReference type="RefSeq" id="WP_036836232.1">
    <property type="nucleotide sequence ID" value="NZ_AVPG01000037.1"/>
</dbReference>
<keyword evidence="1" id="KW-0902">Two-component regulatory system</keyword>
<dbReference type="Pfam" id="PF00072">
    <property type="entry name" value="Response_reg"/>
    <property type="match status" value="1"/>
</dbReference>
<dbReference type="SMART" id="SM01012">
    <property type="entry name" value="ANTAR"/>
    <property type="match status" value="1"/>
</dbReference>
<evidence type="ECO:0000259" key="5">
    <source>
        <dbReference type="PROSITE" id="PS50921"/>
    </source>
</evidence>
<dbReference type="Pfam" id="PF03861">
    <property type="entry name" value="ANTAR"/>
    <property type="match status" value="1"/>
</dbReference>
<dbReference type="GO" id="GO:0003723">
    <property type="term" value="F:RNA binding"/>
    <property type="evidence" value="ECO:0007669"/>
    <property type="project" value="InterPro"/>
</dbReference>
<dbReference type="PIRSF" id="PIRSF036382">
    <property type="entry name" value="RR_antiterm"/>
    <property type="match status" value="1"/>
</dbReference>
<feature type="modified residue" description="4-aspartylphosphate" evidence="2">
    <location>
        <position position="54"/>
    </location>
</feature>
<dbReference type="InterPro" id="IPR052048">
    <property type="entry name" value="ST_Response_Regulator"/>
</dbReference>
<evidence type="ECO:0000313" key="6">
    <source>
        <dbReference type="EMBL" id="KGX84501.1"/>
    </source>
</evidence>
<name>A0A0A5FUT2_9BACI</name>
<dbReference type="OrthoDB" id="9759232at2"/>
<keyword evidence="7" id="KW-1185">Reference proteome</keyword>
<protein>
    <submittedName>
        <fullName evidence="6">Fis family transcriptional regulator</fullName>
    </submittedName>
</protein>
<feature type="coiled-coil region" evidence="3">
    <location>
        <begin position="118"/>
        <end position="145"/>
    </location>
</feature>
<dbReference type="PANTHER" id="PTHR43228:SF1">
    <property type="entry name" value="TWO-COMPONENT RESPONSE REGULATOR ARR22"/>
    <property type="match status" value="1"/>
</dbReference>
<dbReference type="eggNOG" id="COG3707">
    <property type="taxonomic scope" value="Bacteria"/>
</dbReference>
<dbReference type="PROSITE" id="PS50110">
    <property type="entry name" value="RESPONSE_REGULATORY"/>
    <property type="match status" value="1"/>
</dbReference>
<proteinExistence type="predicted"/>
<evidence type="ECO:0000313" key="7">
    <source>
        <dbReference type="Proteomes" id="UP000030401"/>
    </source>
</evidence>
<sequence length="190" mass="21575">MVKRIVIADDEPITRMDIRELLQESGYEVVAEASDGFEAIDACKLHNPDLVIMDIRMPVLDGLKACKKITHDKLAGGILILSAFYDKEFIEKAKQVGVLGYQVKPLDEKSFIPTIEMCIAKAEEIKALEKEIQKTSQKLEDRKSIDIAKGLLIKEHDISEEEAYNMLRKMSMDRRCSIGEIARTIMVIYE</sequence>
<dbReference type="AlphaFoldDB" id="A0A0A5FUT2"/>
<dbReference type="InterPro" id="IPR005561">
    <property type="entry name" value="ANTAR"/>
</dbReference>
<feature type="domain" description="Response regulatory" evidence="4">
    <location>
        <begin position="4"/>
        <end position="119"/>
    </location>
</feature>
<dbReference type="SUPFAM" id="SSF52172">
    <property type="entry name" value="CheY-like"/>
    <property type="match status" value="1"/>
</dbReference>
<keyword evidence="3" id="KW-0175">Coiled coil</keyword>
<evidence type="ECO:0000256" key="2">
    <source>
        <dbReference type="PROSITE-ProRule" id="PRU00169"/>
    </source>
</evidence>
<dbReference type="InterPro" id="IPR001789">
    <property type="entry name" value="Sig_transdc_resp-reg_receiver"/>
</dbReference>
<dbReference type="STRING" id="1385512.N784_13320"/>
<accession>A0A0A5FUT2</accession>
<dbReference type="SMART" id="SM00448">
    <property type="entry name" value="REC"/>
    <property type="match status" value="1"/>
</dbReference>
<gene>
    <name evidence="6" type="ORF">N784_13320</name>
</gene>
<evidence type="ECO:0000256" key="3">
    <source>
        <dbReference type="SAM" id="Coils"/>
    </source>
</evidence>
<dbReference type="PANTHER" id="PTHR43228">
    <property type="entry name" value="TWO-COMPONENT RESPONSE REGULATOR"/>
    <property type="match status" value="1"/>
</dbReference>
<feature type="domain" description="ANTAR" evidence="5">
    <location>
        <begin position="125"/>
        <end position="186"/>
    </location>
</feature>
<dbReference type="EMBL" id="AVPG01000037">
    <property type="protein sequence ID" value="KGX84501.1"/>
    <property type="molecule type" value="Genomic_DNA"/>
</dbReference>
<dbReference type="PROSITE" id="PS50921">
    <property type="entry name" value="ANTAR"/>
    <property type="match status" value="1"/>
</dbReference>
<keyword evidence="2" id="KW-0597">Phosphoprotein</keyword>
<dbReference type="Gene3D" id="1.10.10.10">
    <property type="entry name" value="Winged helix-like DNA-binding domain superfamily/Winged helix DNA-binding domain"/>
    <property type="match status" value="1"/>
</dbReference>
<reference evidence="6 7" key="1">
    <citation type="submission" date="2013-08" db="EMBL/GenBank/DDBJ databases">
        <authorList>
            <person name="Huang J."/>
            <person name="Wang G."/>
        </authorList>
    </citation>
    <scope>NUCLEOTIDE SEQUENCE [LARGE SCALE GENOMIC DNA]</scope>
    <source>
        <strain evidence="6 7">JSM 072002</strain>
    </source>
</reference>
<dbReference type="Proteomes" id="UP000030401">
    <property type="component" value="Unassembled WGS sequence"/>
</dbReference>
<organism evidence="6 7">
    <name type="scientific">Pontibacillus litoralis JSM 072002</name>
    <dbReference type="NCBI Taxonomy" id="1385512"/>
    <lineage>
        <taxon>Bacteria</taxon>
        <taxon>Bacillati</taxon>
        <taxon>Bacillota</taxon>
        <taxon>Bacilli</taxon>
        <taxon>Bacillales</taxon>
        <taxon>Bacillaceae</taxon>
        <taxon>Pontibacillus</taxon>
    </lineage>
</organism>
<evidence type="ECO:0000259" key="4">
    <source>
        <dbReference type="PROSITE" id="PS50110"/>
    </source>
</evidence>
<dbReference type="InterPro" id="IPR036388">
    <property type="entry name" value="WH-like_DNA-bd_sf"/>
</dbReference>
<dbReference type="InterPro" id="IPR008327">
    <property type="entry name" value="Sig_transdc_resp-reg_antiterm"/>
</dbReference>
<dbReference type="InterPro" id="IPR011006">
    <property type="entry name" value="CheY-like_superfamily"/>
</dbReference>
<evidence type="ECO:0000256" key="1">
    <source>
        <dbReference type="ARBA" id="ARBA00023012"/>
    </source>
</evidence>
<dbReference type="GO" id="GO:0000160">
    <property type="term" value="P:phosphorelay signal transduction system"/>
    <property type="evidence" value="ECO:0007669"/>
    <property type="project" value="UniProtKB-KW"/>
</dbReference>
<comment type="caution">
    <text evidence="6">The sequence shown here is derived from an EMBL/GenBank/DDBJ whole genome shotgun (WGS) entry which is preliminary data.</text>
</comment>